<proteinExistence type="predicted"/>
<dbReference type="RefSeq" id="WP_141872980.1">
    <property type="nucleotide sequence ID" value="NZ_VFOX01000001.1"/>
</dbReference>
<protein>
    <submittedName>
        <fullName evidence="1">Uncharacterized protein</fullName>
    </submittedName>
</protein>
<dbReference type="OrthoDB" id="5074235at2"/>
<evidence type="ECO:0000313" key="1">
    <source>
        <dbReference type="EMBL" id="TQL87202.1"/>
    </source>
</evidence>
<comment type="caution">
    <text evidence="1">The sequence shown here is derived from an EMBL/GenBank/DDBJ whole genome shotgun (WGS) entry which is preliminary data.</text>
</comment>
<dbReference type="Proteomes" id="UP000317209">
    <property type="component" value="Unassembled WGS sequence"/>
</dbReference>
<gene>
    <name evidence="1" type="ORF">FB560_2869</name>
</gene>
<name>A0A543BQV3_9MICO</name>
<evidence type="ECO:0000313" key="2">
    <source>
        <dbReference type="Proteomes" id="UP000317209"/>
    </source>
</evidence>
<organism evidence="1 2">
    <name type="scientific">Microbacterium saperdae</name>
    <dbReference type="NCBI Taxonomy" id="69368"/>
    <lineage>
        <taxon>Bacteria</taxon>
        <taxon>Bacillati</taxon>
        <taxon>Actinomycetota</taxon>
        <taxon>Actinomycetes</taxon>
        <taxon>Micrococcales</taxon>
        <taxon>Microbacteriaceae</taxon>
        <taxon>Microbacterium</taxon>
    </lineage>
</organism>
<dbReference type="EMBL" id="VFOX01000001">
    <property type="protein sequence ID" value="TQL87202.1"/>
    <property type="molecule type" value="Genomic_DNA"/>
</dbReference>
<sequence length="247" mass="26985">MGGFTNGRFPLSMLVHLGGKIYLPAGTAARWRWMVAQALAKYGVLLYVTPGWNGYRPYDIQVEYRQELGNWAAVPGYSSHGLIYRGKTVAAVDVANWADLAPGNTALAWSRFKALCRLAEFTVDFVTPQELWHIGDFNDVWTVPGFASLTPAPPPIPLPEGKTMADVKQIHWMKDAKTVGGRALIIPGTAWALPFVESGNTYANRTAKQFATGDSEEYTKSLFDAFLSAAARCAPTTVRVEVVNADG</sequence>
<keyword evidence="2" id="KW-1185">Reference proteome</keyword>
<reference evidence="1 2" key="1">
    <citation type="submission" date="2019-06" db="EMBL/GenBank/DDBJ databases">
        <title>Sequencing the genomes of 1000 actinobacteria strains.</title>
        <authorList>
            <person name="Klenk H.-P."/>
        </authorList>
    </citation>
    <scope>NUCLEOTIDE SEQUENCE [LARGE SCALE GENOMIC DNA]</scope>
    <source>
        <strain evidence="1 2">DSM 20169</strain>
    </source>
</reference>
<dbReference type="AlphaFoldDB" id="A0A543BQV3"/>
<accession>A0A543BQV3</accession>